<dbReference type="InterPro" id="IPR013087">
    <property type="entry name" value="Znf_C2H2_type"/>
</dbReference>
<evidence type="ECO:0000256" key="1">
    <source>
        <dbReference type="ARBA" id="ARBA00004123"/>
    </source>
</evidence>
<organism evidence="14 15">
    <name type="scientific">Salarias fasciatus</name>
    <name type="common">Jewelled blenny</name>
    <name type="synonym">Blennius fasciatus</name>
    <dbReference type="NCBI Taxonomy" id="181472"/>
    <lineage>
        <taxon>Eukaryota</taxon>
        <taxon>Metazoa</taxon>
        <taxon>Chordata</taxon>
        <taxon>Craniata</taxon>
        <taxon>Vertebrata</taxon>
        <taxon>Euteleostomi</taxon>
        <taxon>Actinopterygii</taxon>
        <taxon>Neopterygii</taxon>
        <taxon>Teleostei</taxon>
        <taxon>Neoteleostei</taxon>
        <taxon>Acanthomorphata</taxon>
        <taxon>Ovalentaria</taxon>
        <taxon>Blenniimorphae</taxon>
        <taxon>Blenniiformes</taxon>
        <taxon>Blennioidei</taxon>
        <taxon>Blenniidae</taxon>
        <taxon>Salariinae</taxon>
        <taxon>Salarias</taxon>
    </lineage>
</organism>
<feature type="compositionally biased region" description="Polar residues" evidence="12">
    <location>
        <begin position="604"/>
        <end position="614"/>
    </location>
</feature>
<dbReference type="FunFam" id="3.30.160.60:FF:000013">
    <property type="entry name" value="Putative zinc finger E-box-binding homeobox 2"/>
    <property type="match status" value="2"/>
</dbReference>
<evidence type="ECO:0000256" key="2">
    <source>
        <dbReference type="ARBA" id="ARBA00022723"/>
    </source>
</evidence>
<dbReference type="GO" id="GO:0000978">
    <property type="term" value="F:RNA polymerase II cis-regulatory region sequence-specific DNA binding"/>
    <property type="evidence" value="ECO:0007669"/>
    <property type="project" value="TreeGrafter"/>
</dbReference>
<dbReference type="SMART" id="SM00355">
    <property type="entry name" value="ZnF_C2H2"/>
    <property type="match status" value="8"/>
</dbReference>
<dbReference type="Ensembl" id="ENSSFAT00005039508.1">
    <property type="protein sequence ID" value="ENSSFAP00005038091.1"/>
    <property type="gene ID" value="ENSSFAG00005019131.1"/>
</dbReference>
<keyword evidence="2" id="KW-0479">Metal-binding</keyword>
<reference evidence="14" key="2">
    <citation type="submission" date="2025-08" db="UniProtKB">
        <authorList>
            <consortium name="Ensembl"/>
        </authorList>
    </citation>
    <scope>IDENTIFICATION</scope>
</reference>
<dbReference type="PROSITE" id="PS00028">
    <property type="entry name" value="ZINC_FINGER_C2H2_1"/>
    <property type="match status" value="5"/>
</dbReference>
<feature type="compositionally biased region" description="Low complexity" evidence="12">
    <location>
        <begin position="233"/>
        <end position="250"/>
    </location>
</feature>
<accession>A0A672I8T2</accession>
<dbReference type="SUPFAM" id="SSF57667">
    <property type="entry name" value="beta-beta-alpha zinc fingers"/>
    <property type="match status" value="4"/>
</dbReference>
<feature type="domain" description="C2H2-type" evidence="13">
    <location>
        <begin position="96"/>
        <end position="124"/>
    </location>
</feature>
<dbReference type="Pfam" id="PF05605">
    <property type="entry name" value="zf-Di19"/>
    <property type="match status" value="1"/>
</dbReference>
<evidence type="ECO:0000256" key="5">
    <source>
        <dbReference type="ARBA" id="ARBA00022833"/>
    </source>
</evidence>
<evidence type="ECO:0000313" key="15">
    <source>
        <dbReference type="Proteomes" id="UP000472267"/>
    </source>
</evidence>
<feature type="compositionally biased region" description="Basic and acidic residues" evidence="12">
    <location>
        <begin position="1002"/>
        <end position="1021"/>
    </location>
</feature>
<evidence type="ECO:0000256" key="9">
    <source>
        <dbReference type="ARBA" id="ARBA00023163"/>
    </source>
</evidence>
<feature type="region of interest" description="Disordered" evidence="12">
    <location>
        <begin position="226"/>
        <end position="271"/>
    </location>
</feature>
<evidence type="ECO:0000256" key="12">
    <source>
        <dbReference type="SAM" id="MobiDB-lite"/>
    </source>
</evidence>
<dbReference type="PANTHER" id="PTHR24391:SF11">
    <property type="entry name" value="ZINC FINGER E-BOX-BINDING HOMEOBOX 2"/>
    <property type="match status" value="1"/>
</dbReference>
<name>A0A672I8T2_SALFA</name>
<gene>
    <name evidence="14" type="primary">LOC115403324</name>
</gene>
<dbReference type="InterPro" id="IPR008598">
    <property type="entry name" value="Di19_Zn-bd"/>
</dbReference>
<dbReference type="InterPro" id="IPR051574">
    <property type="entry name" value="ZnF_E-box_Homeobox"/>
</dbReference>
<dbReference type="FunFam" id="3.30.160.60:FF:000082">
    <property type="entry name" value="Putative zinc finger E-box-binding homeobox 2"/>
    <property type="match status" value="1"/>
</dbReference>
<evidence type="ECO:0000256" key="3">
    <source>
        <dbReference type="ARBA" id="ARBA00022737"/>
    </source>
</evidence>
<dbReference type="GO" id="GO:0005634">
    <property type="term" value="C:nucleus"/>
    <property type="evidence" value="ECO:0007669"/>
    <property type="project" value="UniProtKB-SubCell"/>
</dbReference>
<evidence type="ECO:0000256" key="6">
    <source>
        <dbReference type="ARBA" id="ARBA00023015"/>
    </source>
</evidence>
<comment type="subcellular location">
    <subcellularLocation>
        <location evidence="1">Nucleus</location>
    </subcellularLocation>
</comment>
<dbReference type="GO" id="GO:0000122">
    <property type="term" value="P:negative regulation of transcription by RNA polymerase II"/>
    <property type="evidence" value="ECO:0007669"/>
    <property type="project" value="UniProtKB-ARBA"/>
</dbReference>
<keyword evidence="7" id="KW-0238">DNA-binding</keyword>
<feature type="domain" description="C2H2-type" evidence="13">
    <location>
        <begin position="882"/>
        <end position="910"/>
    </location>
</feature>
<keyword evidence="6" id="KW-0805">Transcription regulation</keyword>
<keyword evidence="9" id="KW-0804">Transcription</keyword>
<feature type="domain" description="C2H2-type" evidence="13">
    <location>
        <begin position="166"/>
        <end position="193"/>
    </location>
</feature>
<keyword evidence="4 11" id="KW-0863">Zinc-finger</keyword>
<keyword evidence="5" id="KW-0862">Zinc</keyword>
<keyword evidence="8" id="KW-0371">Homeobox</keyword>
<feature type="domain" description="C2H2-type" evidence="13">
    <location>
        <begin position="826"/>
        <end position="853"/>
    </location>
</feature>
<dbReference type="FunFam" id="3.30.160.60:FF:000688">
    <property type="entry name" value="zinc finger protein 197 isoform X1"/>
    <property type="match status" value="1"/>
</dbReference>
<sequence length="1021" mass="114315">DERSDEFDGGETSLHTTGNTAVIQLDGLSNINKFLLNHKLEDGDAHQAFATYLRQKDTAIIYPEAPEEASAFSPPETHGPDENMAAGVLDDFPQMLTCPYCQRGYKRLSSLKEHIMYRHQKNEGSFSCTFCSHTFTNRVQLERHMTRHQPPNHQLLLSDPAGNRKFKCNECGKAFKYKHHLKEHLRIHSGEKPYECSNCKKRFSHSGSYSSHISSKKCISLTSLNGRVHNDGGSKPSSSPNSSSSSPGSPALNHLHSRSENGRLFSPPDIQRSLDIKTEPMDFSEYQMLMSSQLGFGGSGTYMNGHGEDPLRISAQSLFQHLGGTGVDLSLLGYTGPLKNNLSEVRKLLQIVDKTACRQKMDGYPELSKLNAHTKEQGTHTAEHKSRYQLMDSPTRSIIDYTLEKVNEAKCLIDDSKRQVDIKKEKMNQEDLSSMGKLHDDLFSFSCQYCKETFTGPIPLHQHERYMCKMNDEIKAVLQPENTPPNRLMSPELPSNERATSPVNLFEDHMSVLKAYFAMKTEPNSEELLKISIAVGLNQEIVREWFEQWKSQSLPSLKKKSTTPDCGGPDIRSSSCPTLDSQASSNTNQSSAHRPVDSLDHLPPQSSTLSPLNLSSVSSKNPQSSSYPANSLTSEEFHRDFPLDLSLSKHMMQKLISAEAKPPRPNGLLGERSIDISAPRKTSGPLDSINIKTEVVGPDGVGNSAHPLEKASSPFFGMNTFAGCPTYTSLPHHGAFPPPTFMTPAPATIPGIRPYSNLDPMSFLPHMAYTYTAGASSFNELQQRRKFQQKPAFQGELLQAAGLDELTDSESLLCRKKMKKTDSGMYACDLCDKTFQKTSSLLRHKYEHTGKRPHQCQICQKAFKHKHHLIEHSRLHSGEKPYQCDKCGKRFSHSGSYSQHMNHRYSYCKREAEEREAAQREAQHSGGDLEPTELLMGRTYLQALAPIRQPRPDDRQEGGPAWRDGGGEEEEEEEEAADTQQPRRREEEAVQVETMDDEEDKDSSPKDEGPPDGRSKWDAAI</sequence>
<dbReference type="GO" id="GO:0000981">
    <property type="term" value="F:DNA-binding transcription factor activity, RNA polymerase II-specific"/>
    <property type="evidence" value="ECO:0007669"/>
    <property type="project" value="TreeGrafter"/>
</dbReference>
<dbReference type="Gene3D" id="1.10.10.60">
    <property type="entry name" value="Homeodomain-like"/>
    <property type="match status" value="1"/>
</dbReference>
<keyword evidence="15" id="KW-1185">Reference proteome</keyword>
<proteinExistence type="predicted"/>
<feature type="compositionally biased region" description="Low complexity" evidence="12">
    <location>
        <begin position="615"/>
        <end position="626"/>
    </location>
</feature>
<dbReference type="PROSITE" id="PS50157">
    <property type="entry name" value="ZINC_FINGER_C2H2_2"/>
    <property type="match status" value="6"/>
</dbReference>
<feature type="domain" description="C2H2-type" evidence="13">
    <location>
        <begin position="126"/>
        <end position="153"/>
    </location>
</feature>
<reference evidence="14" key="3">
    <citation type="submission" date="2025-09" db="UniProtKB">
        <authorList>
            <consortium name="Ensembl"/>
        </authorList>
    </citation>
    <scope>IDENTIFICATION</scope>
</reference>
<protein>
    <submittedName>
        <fullName evidence="14">Zinc finger E-box-binding homeobox 2-like</fullName>
    </submittedName>
</protein>
<evidence type="ECO:0000256" key="8">
    <source>
        <dbReference type="ARBA" id="ARBA00023155"/>
    </source>
</evidence>
<feature type="region of interest" description="Disordered" evidence="12">
    <location>
        <begin position="945"/>
        <end position="1021"/>
    </location>
</feature>
<evidence type="ECO:0000313" key="14">
    <source>
        <dbReference type="Ensembl" id="ENSSFAP00005038091.1"/>
    </source>
</evidence>
<dbReference type="Proteomes" id="UP000472267">
    <property type="component" value="Chromosome 16"/>
</dbReference>
<feature type="compositionally biased region" description="Acidic residues" evidence="12">
    <location>
        <begin position="967"/>
        <end position="977"/>
    </location>
</feature>
<feature type="compositionally biased region" description="Low complexity" evidence="12">
    <location>
        <begin position="581"/>
        <end position="592"/>
    </location>
</feature>
<dbReference type="Pfam" id="PF00096">
    <property type="entry name" value="zf-C2H2"/>
    <property type="match status" value="2"/>
</dbReference>
<evidence type="ECO:0000256" key="7">
    <source>
        <dbReference type="ARBA" id="ARBA00023125"/>
    </source>
</evidence>
<dbReference type="Gene3D" id="3.30.160.60">
    <property type="entry name" value="Classic Zinc Finger"/>
    <property type="match status" value="6"/>
</dbReference>
<evidence type="ECO:0000259" key="13">
    <source>
        <dbReference type="PROSITE" id="PS50157"/>
    </source>
</evidence>
<evidence type="ECO:0000256" key="4">
    <source>
        <dbReference type="ARBA" id="ARBA00022771"/>
    </source>
</evidence>
<keyword evidence="3" id="KW-0677">Repeat</keyword>
<feature type="domain" description="C2H2-type" evidence="13">
    <location>
        <begin position="854"/>
        <end position="881"/>
    </location>
</feature>
<reference evidence="14" key="1">
    <citation type="submission" date="2019-06" db="EMBL/GenBank/DDBJ databases">
        <authorList>
            <consortium name="Wellcome Sanger Institute Data Sharing"/>
        </authorList>
    </citation>
    <scope>NUCLEOTIDE SEQUENCE [LARGE SCALE GENOMIC DNA]</scope>
</reference>
<dbReference type="AlphaFoldDB" id="A0A672I8T2"/>
<dbReference type="PANTHER" id="PTHR24391">
    <property type="entry name" value="HISTONE H4 TRANSCRIPTION FACTOR-RELATED"/>
    <property type="match status" value="1"/>
</dbReference>
<keyword evidence="10" id="KW-0539">Nucleus</keyword>
<evidence type="ECO:0000256" key="11">
    <source>
        <dbReference type="PROSITE-ProRule" id="PRU00042"/>
    </source>
</evidence>
<dbReference type="FunFam" id="3.30.160.60:FF:000744">
    <property type="entry name" value="zinc finger E-box-binding homeobox 1"/>
    <property type="match status" value="1"/>
</dbReference>
<dbReference type="GO" id="GO:0008270">
    <property type="term" value="F:zinc ion binding"/>
    <property type="evidence" value="ECO:0007669"/>
    <property type="project" value="UniProtKB-KW"/>
</dbReference>
<evidence type="ECO:0000256" key="10">
    <source>
        <dbReference type="ARBA" id="ARBA00023242"/>
    </source>
</evidence>
<feature type="region of interest" description="Disordered" evidence="12">
    <location>
        <begin position="556"/>
        <end position="633"/>
    </location>
</feature>
<dbReference type="InterPro" id="IPR036236">
    <property type="entry name" value="Znf_C2H2_sf"/>
</dbReference>